<feature type="compositionally biased region" description="Basic and acidic residues" evidence="4">
    <location>
        <begin position="278"/>
        <end position="288"/>
    </location>
</feature>
<feature type="region of interest" description="Disordered" evidence="4">
    <location>
        <begin position="114"/>
        <end position="145"/>
    </location>
</feature>
<organism evidence="6 7">
    <name type="scientific">Thanatephorus cucumeris (strain AG1-IA)</name>
    <name type="common">Rice sheath blight fungus</name>
    <name type="synonym">Rhizoctonia solani</name>
    <dbReference type="NCBI Taxonomy" id="983506"/>
    <lineage>
        <taxon>Eukaryota</taxon>
        <taxon>Fungi</taxon>
        <taxon>Dikarya</taxon>
        <taxon>Basidiomycota</taxon>
        <taxon>Agaricomycotina</taxon>
        <taxon>Agaricomycetes</taxon>
        <taxon>Cantharellales</taxon>
        <taxon>Ceratobasidiaceae</taxon>
        <taxon>Rhizoctonia</taxon>
        <taxon>Rhizoctonia solani AG-1</taxon>
    </lineage>
</organism>
<evidence type="ECO:0000313" key="7">
    <source>
        <dbReference type="Proteomes" id="UP000011668"/>
    </source>
</evidence>
<evidence type="ECO:0000256" key="1">
    <source>
        <dbReference type="ARBA" id="ARBA00023125"/>
    </source>
</evidence>
<reference evidence="6 7" key="1">
    <citation type="journal article" date="2013" name="Nat. Commun.">
        <title>The evolution and pathogenic mechanisms of the rice sheath blight pathogen.</title>
        <authorList>
            <person name="Zheng A."/>
            <person name="Lin R."/>
            <person name="Xu L."/>
            <person name="Qin P."/>
            <person name="Tang C."/>
            <person name="Ai P."/>
            <person name="Zhang D."/>
            <person name="Liu Y."/>
            <person name="Sun Z."/>
            <person name="Feng H."/>
            <person name="Wang Y."/>
            <person name="Chen Y."/>
            <person name="Liang X."/>
            <person name="Fu R."/>
            <person name="Li Q."/>
            <person name="Zhang J."/>
            <person name="Yu X."/>
            <person name="Xie Z."/>
            <person name="Ding L."/>
            <person name="Guan P."/>
            <person name="Tang J."/>
            <person name="Liang Y."/>
            <person name="Wang S."/>
            <person name="Deng Q."/>
            <person name="Li S."/>
            <person name="Zhu J."/>
            <person name="Wang L."/>
            <person name="Liu H."/>
            <person name="Li P."/>
        </authorList>
    </citation>
    <scope>NUCLEOTIDE SEQUENCE [LARGE SCALE GENOMIC DNA]</scope>
    <source>
        <strain evidence="7">AG-1 IA</strain>
    </source>
</reference>
<dbReference type="AlphaFoldDB" id="L8WPF7"/>
<dbReference type="OrthoDB" id="1919336at2759"/>
<feature type="domain" description="HMG box" evidence="5">
    <location>
        <begin position="43"/>
        <end position="111"/>
    </location>
</feature>
<dbReference type="SUPFAM" id="SSF47095">
    <property type="entry name" value="HMG-box"/>
    <property type="match status" value="1"/>
</dbReference>
<keyword evidence="1 3" id="KW-0238">DNA-binding</keyword>
<dbReference type="Pfam" id="PF00505">
    <property type="entry name" value="HMG_box"/>
    <property type="match status" value="1"/>
</dbReference>
<dbReference type="HOGENOM" id="CLU_055684_0_0_1"/>
<evidence type="ECO:0000256" key="4">
    <source>
        <dbReference type="SAM" id="MobiDB-lite"/>
    </source>
</evidence>
<feature type="region of interest" description="Disordered" evidence="4">
    <location>
        <begin position="269"/>
        <end position="297"/>
    </location>
</feature>
<name>L8WPF7_THACA</name>
<dbReference type="InterPro" id="IPR009071">
    <property type="entry name" value="HMG_box_dom"/>
</dbReference>
<dbReference type="GO" id="GO:0005634">
    <property type="term" value="C:nucleus"/>
    <property type="evidence" value="ECO:0007669"/>
    <property type="project" value="UniProtKB-UniRule"/>
</dbReference>
<feature type="compositionally biased region" description="Basic and acidic residues" evidence="4">
    <location>
        <begin position="342"/>
        <end position="351"/>
    </location>
</feature>
<dbReference type="PANTHER" id="PTHR10270">
    <property type="entry name" value="SOX TRANSCRIPTION FACTOR"/>
    <property type="match status" value="1"/>
</dbReference>
<dbReference type="Proteomes" id="UP000011668">
    <property type="component" value="Unassembled WGS sequence"/>
</dbReference>
<keyword evidence="3" id="KW-0539">Nucleus</keyword>
<dbReference type="GO" id="GO:0030154">
    <property type="term" value="P:cell differentiation"/>
    <property type="evidence" value="ECO:0007669"/>
    <property type="project" value="TreeGrafter"/>
</dbReference>
<comment type="caution">
    <text evidence="6">The sequence shown here is derived from an EMBL/GenBank/DDBJ whole genome shotgun (WGS) entry which is preliminary data.</text>
</comment>
<dbReference type="InterPro" id="IPR036910">
    <property type="entry name" value="HMG_box_dom_sf"/>
</dbReference>
<evidence type="ECO:0000256" key="3">
    <source>
        <dbReference type="PROSITE-ProRule" id="PRU00267"/>
    </source>
</evidence>
<evidence type="ECO:0000256" key="2">
    <source>
        <dbReference type="ARBA" id="ARBA00023163"/>
    </source>
</evidence>
<dbReference type="SMART" id="SM00398">
    <property type="entry name" value="HMG"/>
    <property type="match status" value="1"/>
</dbReference>
<proteinExistence type="predicted"/>
<dbReference type="GO" id="GO:0001228">
    <property type="term" value="F:DNA-binding transcription activator activity, RNA polymerase II-specific"/>
    <property type="evidence" value="ECO:0007669"/>
    <property type="project" value="TreeGrafter"/>
</dbReference>
<dbReference type="OMA" id="NSGHTEN"/>
<dbReference type="EMBL" id="AFRT01002227">
    <property type="protein sequence ID" value="ELU38224.1"/>
    <property type="molecule type" value="Genomic_DNA"/>
</dbReference>
<feature type="compositionally biased region" description="Low complexity" evidence="4">
    <location>
        <begin position="312"/>
        <end position="329"/>
    </location>
</feature>
<evidence type="ECO:0000313" key="6">
    <source>
        <dbReference type="EMBL" id="ELU38224.1"/>
    </source>
</evidence>
<keyword evidence="7" id="KW-1185">Reference proteome</keyword>
<dbReference type="PANTHER" id="PTHR10270:SF161">
    <property type="entry name" value="SEX-DETERMINING REGION Y PROTEIN"/>
    <property type="match status" value="1"/>
</dbReference>
<feature type="DNA-binding region" description="HMG box" evidence="3">
    <location>
        <begin position="43"/>
        <end position="111"/>
    </location>
</feature>
<accession>L8WPF7</accession>
<gene>
    <name evidence="6" type="ORF">AG1IA_07752</name>
</gene>
<feature type="compositionally biased region" description="Basic residues" evidence="4">
    <location>
        <begin position="114"/>
        <end position="124"/>
    </location>
</feature>
<keyword evidence="2" id="KW-0804">Transcription</keyword>
<dbReference type="PROSITE" id="PS50118">
    <property type="entry name" value="HMG_BOX_2"/>
    <property type="match status" value="1"/>
</dbReference>
<sequence>MSKVLPVTDIPPRRTSEPSDDSLDDASDNDALITQALNPDGTPRRPMNAFMIFARRRRPEITANNPPLRTGEISKVLSSEWAAMSSESKQFYLDRARKLKDNFNARWPDYVYRRRPNNSRKRKRPDVPSSAHPAIRRTSPGYEPVVPSSKVKYEDGYQHPLLPSLPSTNAPLTMVYVSEAERSMPPYGMISAPYHRGAATPSLASSILTSASASPRSVSGSLPFRYNEPIGMTNSPPNRRPGAWKDAVLSPESSAAVFSSPYTSYLPNRSTGSFDDYASSRDPDRHNDWTPTPPHAVRNSLALPAFTSNQSFPSFGPDDQQPPSSSSDFHAFQPDYPPPNTDRAREGDTHAHTSQLVGNSSATGFTALIITHFTLSIPGFPIPQSWFTSSLVNLFLSRLVVVRCMPSPAFA</sequence>
<dbReference type="Gene3D" id="1.10.30.10">
    <property type="entry name" value="High mobility group box domain"/>
    <property type="match status" value="1"/>
</dbReference>
<feature type="compositionally biased region" description="Acidic residues" evidence="4">
    <location>
        <begin position="18"/>
        <end position="28"/>
    </location>
</feature>
<protein>
    <submittedName>
        <fullName evidence="6">HMG (High mobility group) box domain-containing protein</fullName>
    </submittedName>
</protein>
<dbReference type="GO" id="GO:0000978">
    <property type="term" value="F:RNA polymerase II cis-regulatory region sequence-specific DNA binding"/>
    <property type="evidence" value="ECO:0007669"/>
    <property type="project" value="TreeGrafter"/>
</dbReference>
<dbReference type="InterPro" id="IPR050140">
    <property type="entry name" value="SRY-related_HMG-box_TF-like"/>
</dbReference>
<evidence type="ECO:0000259" key="5">
    <source>
        <dbReference type="PROSITE" id="PS50118"/>
    </source>
</evidence>
<dbReference type="STRING" id="983506.L8WPF7"/>
<feature type="region of interest" description="Disordered" evidence="4">
    <location>
        <begin position="309"/>
        <end position="356"/>
    </location>
</feature>
<feature type="region of interest" description="Disordered" evidence="4">
    <location>
        <begin position="1"/>
        <end position="46"/>
    </location>
</feature>